<dbReference type="Gene3D" id="2.30.110.10">
    <property type="entry name" value="Electron Transport, Fmn-binding Protein, Chain A"/>
    <property type="match status" value="1"/>
</dbReference>
<dbReference type="InterPro" id="IPR002563">
    <property type="entry name" value="Flavin_Rdtase-like_dom"/>
</dbReference>
<dbReference type="Pfam" id="PF01613">
    <property type="entry name" value="Flavin_Reduct"/>
    <property type="match status" value="1"/>
</dbReference>
<organism evidence="6 7">
    <name type="scientific">Caulobacter radicis</name>
    <dbReference type="NCBI Taxonomy" id="2172650"/>
    <lineage>
        <taxon>Bacteria</taxon>
        <taxon>Pseudomonadati</taxon>
        <taxon>Pseudomonadota</taxon>
        <taxon>Alphaproteobacteria</taxon>
        <taxon>Caulobacterales</taxon>
        <taxon>Caulobacteraceae</taxon>
        <taxon>Caulobacter</taxon>
    </lineage>
</organism>
<evidence type="ECO:0000256" key="4">
    <source>
        <dbReference type="SAM" id="MobiDB-lite"/>
    </source>
</evidence>
<comment type="similarity">
    <text evidence="3">Belongs to the flavoredoxin family.</text>
</comment>
<dbReference type="AlphaFoldDB" id="A0A2T9JM45"/>
<keyword evidence="7" id="KW-1185">Reference proteome</keyword>
<dbReference type="InterPro" id="IPR011008">
    <property type="entry name" value="Dimeric_a/b-barrel"/>
</dbReference>
<dbReference type="SUPFAM" id="SSF50475">
    <property type="entry name" value="FMN-binding split barrel"/>
    <property type="match status" value="1"/>
</dbReference>
<feature type="region of interest" description="Disordered" evidence="4">
    <location>
        <begin position="91"/>
        <end position="111"/>
    </location>
</feature>
<reference evidence="6 7" key="1">
    <citation type="submission" date="2018-04" db="EMBL/GenBank/DDBJ databases">
        <title>The genome sequence of Caulobacter sp. 736.</title>
        <authorList>
            <person name="Gao J."/>
            <person name="Sun J."/>
        </authorList>
    </citation>
    <scope>NUCLEOTIDE SEQUENCE [LARGE SCALE GENOMIC DNA]</scope>
    <source>
        <strain evidence="6 7">736</strain>
    </source>
</reference>
<dbReference type="GO" id="GO:0010181">
    <property type="term" value="F:FMN binding"/>
    <property type="evidence" value="ECO:0007669"/>
    <property type="project" value="InterPro"/>
</dbReference>
<evidence type="ECO:0000313" key="6">
    <source>
        <dbReference type="EMBL" id="PVM84787.1"/>
    </source>
</evidence>
<sequence>MPNLTVVAVFRARPGKAEALGEGLLALVDPTRREAGNLRYEIGQSIDEPEAWLVQEIWREPAPGGRCGRRLPDLHRWRSGMGQVAQRAIQAAGRPSGPAKPSLETRPSMTQAKHDYPLDQTRRFLETGPIVLISSAYEGETNIMTLGWHMMLGFAPALVGTYIWTGNHSYDLIRQSGECVINLPTVDLLDAVVAVGNSTGGRSDKFESIGLTPVPAQRVGAPLIAECYANFECRLIDDSQVDRRGLFIWEVVKAHVAGEPDAVETLHYRGEGLFMVAGRTVSRRERFKPQNL</sequence>
<dbReference type="Pfam" id="PF03992">
    <property type="entry name" value="ABM"/>
    <property type="match status" value="1"/>
</dbReference>
<dbReference type="GO" id="GO:0016646">
    <property type="term" value="F:oxidoreductase activity, acting on the CH-NH group of donors, NAD or NADP as acceptor"/>
    <property type="evidence" value="ECO:0007669"/>
    <property type="project" value="UniProtKB-ARBA"/>
</dbReference>
<dbReference type="PANTHER" id="PTHR43567:SF1">
    <property type="entry name" value="FLAVOREDOXIN"/>
    <property type="match status" value="1"/>
</dbReference>
<evidence type="ECO:0000256" key="2">
    <source>
        <dbReference type="ARBA" id="ARBA00022630"/>
    </source>
</evidence>
<accession>A0A2T9JM45</accession>
<protein>
    <recommendedName>
        <fullName evidence="5">Flavin reductase like domain-containing protein</fullName>
    </recommendedName>
</protein>
<dbReference type="Proteomes" id="UP000244913">
    <property type="component" value="Unassembled WGS sequence"/>
</dbReference>
<dbReference type="InterPro" id="IPR012349">
    <property type="entry name" value="Split_barrel_FMN-bd"/>
</dbReference>
<dbReference type="RefSeq" id="WP_116566247.1">
    <property type="nucleotide sequence ID" value="NZ_QDKP01000024.1"/>
</dbReference>
<feature type="domain" description="Flavin reductase like" evidence="5">
    <location>
        <begin position="123"/>
        <end position="275"/>
    </location>
</feature>
<dbReference type="SMART" id="SM00903">
    <property type="entry name" value="Flavin_Reduct"/>
    <property type="match status" value="1"/>
</dbReference>
<dbReference type="EMBL" id="QDKP01000024">
    <property type="protein sequence ID" value="PVM84787.1"/>
    <property type="molecule type" value="Genomic_DNA"/>
</dbReference>
<comment type="cofactor">
    <cofactor evidence="1">
        <name>FMN</name>
        <dbReference type="ChEBI" id="CHEBI:58210"/>
    </cofactor>
</comment>
<gene>
    <name evidence="6" type="ORF">DDF65_08070</name>
</gene>
<dbReference type="InterPro" id="IPR052174">
    <property type="entry name" value="Flavoredoxin"/>
</dbReference>
<dbReference type="PANTHER" id="PTHR43567">
    <property type="entry name" value="FLAVOREDOXIN-RELATED-RELATED"/>
    <property type="match status" value="1"/>
</dbReference>
<evidence type="ECO:0000259" key="5">
    <source>
        <dbReference type="SMART" id="SM00903"/>
    </source>
</evidence>
<name>A0A2T9JM45_9CAUL</name>
<evidence type="ECO:0000256" key="3">
    <source>
        <dbReference type="ARBA" id="ARBA00038054"/>
    </source>
</evidence>
<evidence type="ECO:0000313" key="7">
    <source>
        <dbReference type="Proteomes" id="UP000244913"/>
    </source>
</evidence>
<dbReference type="SUPFAM" id="SSF54909">
    <property type="entry name" value="Dimeric alpha+beta barrel"/>
    <property type="match status" value="1"/>
</dbReference>
<dbReference type="InterPro" id="IPR007138">
    <property type="entry name" value="ABM_dom"/>
</dbReference>
<dbReference type="Gene3D" id="3.30.70.100">
    <property type="match status" value="1"/>
</dbReference>
<keyword evidence="2" id="KW-0285">Flavoprotein</keyword>
<evidence type="ECO:0000256" key="1">
    <source>
        <dbReference type="ARBA" id="ARBA00001917"/>
    </source>
</evidence>
<comment type="caution">
    <text evidence="6">The sequence shown here is derived from an EMBL/GenBank/DDBJ whole genome shotgun (WGS) entry which is preliminary data.</text>
</comment>
<proteinExistence type="inferred from homology"/>